<dbReference type="InterPro" id="IPR016193">
    <property type="entry name" value="Cytidine_deaminase-like"/>
</dbReference>
<keyword evidence="8 14" id="KW-0862">Zinc</keyword>
<keyword evidence="7 14" id="KW-0479">Metal-binding</keyword>
<name>A0AAW9Z1E4_9STAP</name>
<evidence type="ECO:0000256" key="16">
    <source>
        <dbReference type="PIRSR" id="PIRSR006769-2"/>
    </source>
</evidence>
<gene>
    <name evidence="19" type="primary">ribD</name>
    <name evidence="19" type="ORF">GLV84_12000</name>
</gene>
<evidence type="ECO:0000256" key="5">
    <source>
        <dbReference type="ARBA" id="ARBA00007417"/>
    </source>
</evidence>
<dbReference type="EMBL" id="WMFL01000085">
    <property type="protein sequence ID" value="NJI03553.1"/>
    <property type="molecule type" value="Genomic_DNA"/>
</dbReference>
<feature type="domain" description="CMP/dCMP-type deaminase" evidence="18">
    <location>
        <begin position="1"/>
        <end position="111"/>
    </location>
</feature>
<comment type="catalytic activity">
    <reaction evidence="13 14">
        <text>2,5-diamino-6-hydroxy-4-(5-phosphoribosylamino)-pyrimidine + H2O + H(+) = 5-amino-6-(5-phospho-D-ribosylamino)uracil + NH4(+)</text>
        <dbReference type="Rhea" id="RHEA:21868"/>
        <dbReference type="ChEBI" id="CHEBI:15377"/>
        <dbReference type="ChEBI" id="CHEBI:15378"/>
        <dbReference type="ChEBI" id="CHEBI:28938"/>
        <dbReference type="ChEBI" id="CHEBI:58453"/>
        <dbReference type="ChEBI" id="CHEBI:58614"/>
        <dbReference type="EC" id="3.5.4.26"/>
    </reaction>
</comment>
<comment type="function">
    <text evidence="1 14">Converts 2,5-diamino-6-(ribosylamino)-4(3h)-pyrimidinone 5'-phosphate into 5-amino-6-(ribosylamino)-2,4(1h,3h)-pyrimidinedione 5'-phosphate.</text>
</comment>
<evidence type="ECO:0000256" key="6">
    <source>
        <dbReference type="ARBA" id="ARBA00022619"/>
    </source>
</evidence>
<dbReference type="Gene3D" id="3.40.140.10">
    <property type="entry name" value="Cytidine Deaminase, domain 2"/>
    <property type="match status" value="1"/>
</dbReference>
<dbReference type="AlphaFoldDB" id="A0AAW9Z1E4"/>
<dbReference type="PANTHER" id="PTHR38011:SF7">
    <property type="entry name" value="2,5-DIAMINO-6-RIBOSYLAMINO-4(3H)-PYRIMIDINONE 5'-PHOSPHATE REDUCTASE"/>
    <property type="match status" value="1"/>
</dbReference>
<comment type="similarity">
    <text evidence="4 14">In the N-terminal section; belongs to the cytidine and deoxycytidylate deaminase family.</text>
</comment>
<sequence length="348" mass="38582">MNNYLDKAISLAQMVEGLTGLNPPVGAVIVKNGRIIGMGAHLKQGERHAEIQAIDMAGPEQVVGATIYVSLEPCSHFGKTPPCAKRIIDTGISHVVYAARDITLPATGHQMMERAGVKVTYRPHPVAEQLYASFFKSKQLERPIVTVKVSASLDGKQATDHFESQWITNPSVKEDVFKLRHEHDAIITGSGTLKYDNPSLTVRLEEGRHPVRVILTRSGQIDWKSNMFHDGYGPIIIYTENHSLQSTCSNVEVVCLDNCNVDSVLKDLYLKGFGRVLVEAGPKVTSQFLSSKLITHFILYLAPKLIGGQGLNQFYQTESVFKLSDTHQFEIVETSLIDTNVKILMKRK</sequence>
<evidence type="ECO:0000256" key="12">
    <source>
        <dbReference type="ARBA" id="ARBA00049861"/>
    </source>
</evidence>
<dbReference type="PROSITE" id="PS00903">
    <property type="entry name" value="CYT_DCMP_DEAMINASES_1"/>
    <property type="match status" value="1"/>
</dbReference>
<keyword evidence="9 14" id="KW-0521">NADP</keyword>
<evidence type="ECO:0000256" key="15">
    <source>
        <dbReference type="PIRSR" id="PIRSR006769-1"/>
    </source>
</evidence>
<organism evidence="19 20">
    <name type="scientific">Staphylococcus agnetis</name>
    <dbReference type="NCBI Taxonomy" id="985762"/>
    <lineage>
        <taxon>Bacteria</taxon>
        <taxon>Bacillati</taxon>
        <taxon>Bacillota</taxon>
        <taxon>Bacilli</taxon>
        <taxon>Bacillales</taxon>
        <taxon>Staphylococcaceae</taxon>
        <taxon>Staphylococcus</taxon>
    </lineage>
</organism>
<evidence type="ECO:0000313" key="20">
    <source>
        <dbReference type="Proteomes" id="UP000646308"/>
    </source>
</evidence>
<dbReference type="Pfam" id="PF00383">
    <property type="entry name" value="dCMP_cyt_deam_1"/>
    <property type="match status" value="1"/>
</dbReference>
<dbReference type="InterPro" id="IPR002125">
    <property type="entry name" value="CMP_dCMP_dom"/>
</dbReference>
<dbReference type="GO" id="GO:0008703">
    <property type="term" value="F:5-amino-6-(5-phosphoribosylamino)uracil reductase activity"/>
    <property type="evidence" value="ECO:0007669"/>
    <property type="project" value="UniProtKB-EC"/>
</dbReference>
<feature type="binding site" evidence="17">
    <location>
        <position position="83"/>
    </location>
    <ligand>
        <name>Zn(2+)</name>
        <dbReference type="ChEBI" id="CHEBI:29105"/>
        <note>catalytic</note>
    </ligand>
</feature>
<feature type="binding site" evidence="16">
    <location>
        <position position="279"/>
    </location>
    <ligand>
        <name>substrate</name>
    </ligand>
</feature>
<evidence type="ECO:0000256" key="11">
    <source>
        <dbReference type="ARBA" id="ARBA00023268"/>
    </source>
</evidence>
<evidence type="ECO:0000256" key="1">
    <source>
        <dbReference type="ARBA" id="ARBA00002151"/>
    </source>
</evidence>
<proteinExistence type="inferred from homology"/>
<keyword evidence="6 14" id="KW-0686">Riboflavin biosynthesis</keyword>
<dbReference type="Gene3D" id="3.40.430.10">
    <property type="entry name" value="Dihydrofolate Reductase, subunit A"/>
    <property type="match status" value="1"/>
</dbReference>
<evidence type="ECO:0000256" key="7">
    <source>
        <dbReference type="ARBA" id="ARBA00022723"/>
    </source>
</evidence>
<dbReference type="EC" id="3.5.4.26" evidence="14"/>
<evidence type="ECO:0000256" key="2">
    <source>
        <dbReference type="ARBA" id="ARBA00004882"/>
    </source>
</evidence>
<dbReference type="PANTHER" id="PTHR38011">
    <property type="entry name" value="DIHYDROFOLATE REDUCTASE FAMILY PROTEIN (AFU_ORTHOLOGUE AFUA_8G06820)"/>
    <property type="match status" value="1"/>
</dbReference>
<dbReference type="SUPFAM" id="SSF53597">
    <property type="entry name" value="Dihydrofolate reductase-like"/>
    <property type="match status" value="1"/>
</dbReference>
<evidence type="ECO:0000256" key="14">
    <source>
        <dbReference type="PIRNR" id="PIRNR006769"/>
    </source>
</evidence>
<keyword evidence="10 14" id="KW-0560">Oxidoreductase</keyword>
<comment type="catalytic activity">
    <reaction evidence="12 14">
        <text>5-amino-6-(5-phospho-D-ribitylamino)uracil + NADP(+) = 5-amino-6-(5-phospho-D-ribosylamino)uracil + NADPH + H(+)</text>
        <dbReference type="Rhea" id="RHEA:17845"/>
        <dbReference type="ChEBI" id="CHEBI:15378"/>
        <dbReference type="ChEBI" id="CHEBI:57783"/>
        <dbReference type="ChEBI" id="CHEBI:58349"/>
        <dbReference type="ChEBI" id="CHEBI:58421"/>
        <dbReference type="ChEBI" id="CHEBI:58453"/>
        <dbReference type="EC" id="1.1.1.193"/>
    </reaction>
</comment>
<feature type="binding site" evidence="16">
    <location>
        <position position="200"/>
    </location>
    <ligand>
        <name>substrate</name>
    </ligand>
</feature>
<feature type="binding site" evidence="16">
    <location>
        <position position="196"/>
    </location>
    <ligand>
        <name>NADP(+)</name>
        <dbReference type="ChEBI" id="CHEBI:58349"/>
    </ligand>
</feature>
<evidence type="ECO:0000256" key="10">
    <source>
        <dbReference type="ARBA" id="ARBA00023002"/>
    </source>
</evidence>
<feature type="binding site" evidence="16">
    <location>
        <position position="166"/>
    </location>
    <ligand>
        <name>NADP(+)</name>
        <dbReference type="ChEBI" id="CHEBI:58349"/>
    </ligand>
</feature>
<dbReference type="GO" id="GO:0008270">
    <property type="term" value="F:zinc ion binding"/>
    <property type="evidence" value="ECO:0007669"/>
    <property type="project" value="InterPro"/>
</dbReference>
<dbReference type="InterPro" id="IPR016192">
    <property type="entry name" value="APOBEC/CMP_deaminase_Zn-bd"/>
</dbReference>
<dbReference type="EC" id="1.1.1.193" evidence="14"/>
<feature type="binding site" evidence="16">
    <location>
        <position position="203"/>
    </location>
    <ligand>
        <name>substrate</name>
    </ligand>
</feature>
<feature type="binding site" evidence="16">
    <location>
        <position position="164"/>
    </location>
    <ligand>
        <name>substrate</name>
    </ligand>
</feature>
<dbReference type="Proteomes" id="UP000646308">
    <property type="component" value="Unassembled WGS sequence"/>
</dbReference>
<protein>
    <recommendedName>
        <fullName evidence="14">Riboflavin biosynthesis protein RibD</fullName>
    </recommendedName>
    <domain>
        <recommendedName>
            <fullName evidence="14">Diaminohydroxyphosphoribosylaminopyrimidine deaminase</fullName>
            <shortName evidence="14">DRAP deaminase</shortName>
            <ecNumber evidence="14">3.5.4.26</ecNumber>
        </recommendedName>
        <alternativeName>
            <fullName evidence="14">Riboflavin-specific deaminase</fullName>
        </alternativeName>
    </domain>
    <domain>
        <recommendedName>
            <fullName evidence="14">5-amino-6-(5-phosphoribosylamino)uracil reductase</fullName>
            <ecNumber evidence="14">1.1.1.193</ecNumber>
        </recommendedName>
        <alternativeName>
            <fullName evidence="14">HTP reductase</fullName>
        </alternativeName>
    </domain>
</protein>
<dbReference type="Pfam" id="PF01872">
    <property type="entry name" value="RibD_C"/>
    <property type="match status" value="1"/>
</dbReference>
<feature type="binding site" evidence="16">
    <location>
        <position position="192"/>
    </location>
    <ligand>
        <name>NADP(+)</name>
        <dbReference type="ChEBI" id="CHEBI:58349"/>
    </ligand>
</feature>
<evidence type="ECO:0000256" key="3">
    <source>
        <dbReference type="ARBA" id="ARBA00004910"/>
    </source>
</evidence>
<dbReference type="RefSeq" id="WP_165805186.1">
    <property type="nucleotide sequence ID" value="NZ_WMFL01000085.1"/>
</dbReference>
<evidence type="ECO:0000256" key="8">
    <source>
        <dbReference type="ARBA" id="ARBA00022833"/>
    </source>
</evidence>
<comment type="cofactor">
    <cofactor evidence="14 17">
        <name>Zn(2+)</name>
        <dbReference type="ChEBI" id="CHEBI:29105"/>
    </cofactor>
    <text evidence="14 17">Binds 1 zinc ion.</text>
</comment>
<dbReference type="PROSITE" id="PS51747">
    <property type="entry name" value="CYT_DCMP_DEAMINASES_2"/>
    <property type="match status" value="1"/>
</dbReference>
<accession>A0AAW9Z1E4</accession>
<comment type="caution">
    <text evidence="19">The sequence shown here is derived from an EMBL/GenBank/DDBJ whole genome shotgun (WGS) entry which is preliminary data.</text>
</comment>
<evidence type="ECO:0000259" key="18">
    <source>
        <dbReference type="PROSITE" id="PS51747"/>
    </source>
</evidence>
<dbReference type="GO" id="GO:0008835">
    <property type="term" value="F:diaminohydroxyphosphoribosylaminopyrimidine deaminase activity"/>
    <property type="evidence" value="ECO:0007669"/>
    <property type="project" value="UniProtKB-EC"/>
</dbReference>
<reference evidence="19" key="1">
    <citation type="submission" date="2019-11" db="EMBL/GenBank/DDBJ databases">
        <title>Whole genome comparisons of Staphylococcus agnetis isolates from cattle and chickens.</title>
        <authorList>
            <person name="Rhoads D."/>
            <person name="Shwani A."/>
            <person name="Adkins P."/>
            <person name="Calcutt M."/>
            <person name="Middleton J."/>
        </authorList>
    </citation>
    <scope>NUCLEOTIDE SEQUENCE</scope>
    <source>
        <strain evidence="19">1387</strain>
    </source>
</reference>
<keyword evidence="11" id="KW-0511">Multifunctional enzyme</keyword>
<feature type="binding site" evidence="17">
    <location>
        <position position="74"/>
    </location>
    <ligand>
        <name>Zn(2+)</name>
        <dbReference type="ChEBI" id="CHEBI:29105"/>
        <note>catalytic</note>
    </ligand>
</feature>
<feature type="binding site" evidence="16">
    <location>
        <position position="180"/>
    </location>
    <ligand>
        <name>substrate</name>
    </ligand>
</feature>
<evidence type="ECO:0000256" key="17">
    <source>
        <dbReference type="PIRSR" id="PIRSR006769-3"/>
    </source>
</evidence>
<comment type="pathway">
    <text evidence="3 14">Cofactor biosynthesis; riboflavin biosynthesis; 5-amino-6-(D-ribitylamino)uracil from GTP: step 3/4.</text>
</comment>
<dbReference type="InterPro" id="IPR050765">
    <property type="entry name" value="Riboflavin_Biosynth_HTPR"/>
</dbReference>
<evidence type="ECO:0000256" key="4">
    <source>
        <dbReference type="ARBA" id="ARBA00005259"/>
    </source>
</evidence>
<comment type="pathway">
    <text evidence="2 14">Cofactor biosynthesis; riboflavin biosynthesis; 5-amino-6-(D-ribitylamino)uracil from GTP: step 2/4.</text>
</comment>
<dbReference type="CDD" id="cd01284">
    <property type="entry name" value="Riboflavin_deaminase-reductase"/>
    <property type="match status" value="1"/>
</dbReference>
<dbReference type="SUPFAM" id="SSF53927">
    <property type="entry name" value="Cytidine deaminase-like"/>
    <property type="match status" value="1"/>
</dbReference>
<dbReference type="InterPro" id="IPR024072">
    <property type="entry name" value="DHFR-like_dom_sf"/>
</dbReference>
<dbReference type="InterPro" id="IPR004794">
    <property type="entry name" value="Eubact_RibD"/>
</dbReference>
<dbReference type="InterPro" id="IPR002734">
    <property type="entry name" value="RibDG_C"/>
</dbReference>
<evidence type="ECO:0000256" key="9">
    <source>
        <dbReference type="ARBA" id="ARBA00022857"/>
    </source>
</evidence>
<keyword evidence="14 19" id="KW-0378">Hydrolase</keyword>
<dbReference type="NCBIfam" id="TIGR00326">
    <property type="entry name" value="eubact_ribD"/>
    <property type="match status" value="1"/>
</dbReference>
<feature type="binding site" evidence="17">
    <location>
        <position position="48"/>
    </location>
    <ligand>
        <name>Zn(2+)</name>
        <dbReference type="ChEBI" id="CHEBI:29105"/>
        <note>catalytic</note>
    </ligand>
</feature>
<dbReference type="GO" id="GO:0009231">
    <property type="term" value="P:riboflavin biosynthetic process"/>
    <property type="evidence" value="ECO:0007669"/>
    <property type="project" value="UniProtKB-KW"/>
</dbReference>
<evidence type="ECO:0000256" key="13">
    <source>
        <dbReference type="ARBA" id="ARBA00049886"/>
    </source>
</evidence>
<dbReference type="PIRSF" id="PIRSF006769">
    <property type="entry name" value="RibD"/>
    <property type="match status" value="1"/>
</dbReference>
<comment type="similarity">
    <text evidence="5 14">In the C-terminal section; belongs to the HTP reductase family.</text>
</comment>
<feature type="active site" description="Proton donor" evidence="15">
    <location>
        <position position="50"/>
    </location>
</feature>
<evidence type="ECO:0000313" key="19">
    <source>
        <dbReference type="EMBL" id="NJI03553.1"/>
    </source>
</evidence>